<accession>A0A8H4PB78</accession>
<dbReference type="Proteomes" id="UP000554235">
    <property type="component" value="Unassembled WGS sequence"/>
</dbReference>
<feature type="domain" description="Heterokaryon incompatibility" evidence="1">
    <location>
        <begin position="303"/>
        <end position="387"/>
    </location>
</feature>
<dbReference type="OrthoDB" id="2426273at2759"/>
<keyword evidence="3" id="KW-1185">Reference proteome</keyword>
<dbReference type="PANTHER" id="PTHR39596:SF3">
    <property type="entry name" value="HETEROKARYON INCOMPATIBILITY DOMAIN-CONTAINING PROTEIN"/>
    <property type="match status" value="1"/>
</dbReference>
<reference evidence="2 3" key="1">
    <citation type="submission" date="2020-01" db="EMBL/GenBank/DDBJ databases">
        <title>Identification and distribution of gene clusters putatively required for synthesis of sphingolipid metabolism inhibitors in phylogenetically diverse species of the filamentous fungus Fusarium.</title>
        <authorList>
            <person name="Kim H.-S."/>
            <person name="Busman M."/>
            <person name="Brown D.W."/>
            <person name="Divon H."/>
            <person name="Uhlig S."/>
            <person name="Proctor R.H."/>
        </authorList>
    </citation>
    <scope>NUCLEOTIDE SEQUENCE [LARGE SCALE GENOMIC DNA]</scope>
    <source>
        <strain evidence="2 3">NRRL 20459</strain>
    </source>
</reference>
<evidence type="ECO:0000259" key="1">
    <source>
        <dbReference type="Pfam" id="PF06985"/>
    </source>
</evidence>
<organism evidence="2 3">
    <name type="scientific">Fusarium albosuccineum</name>
    <dbReference type="NCBI Taxonomy" id="1237068"/>
    <lineage>
        <taxon>Eukaryota</taxon>
        <taxon>Fungi</taxon>
        <taxon>Dikarya</taxon>
        <taxon>Ascomycota</taxon>
        <taxon>Pezizomycotina</taxon>
        <taxon>Sordariomycetes</taxon>
        <taxon>Hypocreomycetidae</taxon>
        <taxon>Hypocreales</taxon>
        <taxon>Nectriaceae</taxon>
        <taxon>Fusarium</taxon>
        <taxon>Fusarium decemcellulare species complex</taxon>
    </lineage>
</organism>
<gene>
    <name evidence="2" type="ORF">FALBO_3936</name>
</gene>
<protein>
    <recommendedName>
        <fullName evidence="1">Heterokaryon incompatibility domain-containing protein</fullName>
    </recommendedName>
</protein>
<dbReference type="Pfam" id="PF06985">
    <property type="entry name" value="HET"/>
    <property type="match status" value="1"/>
</dbReference>
<sequence>MPSIENPLDWEEIGEIGYPDPEYSEFDFHDFATEWRTRILPWYSFRDNTGQAGRMSDIASFLRSWLFFGLLKEILGEDLGSLQQLEAGGRIDKSKVVNQIKQWRQRELETPRGRTSRLARVQLVLTEARSLVTDICSVDEAGDAPDDPWNRDIPLALMVLGEMLTSYTTGLLLELKEVRIRGWHIDGNRGWGQPAAVVKTMRERWSPDTARIVHGSLSGHATAQLYALRLTQQGSSHGPVANGGVYVQAHSDSCILQGEEEDLVGPDQDKLAGIIKQGKIPLVRYCPSSRNLEIIQFEPGMRYAILSHVWADGYGNPNENKIHRCVLEFFNQLFLDTQRLLHRKEADPALPFWIDTLTIPVNDPVQRKRAIKAMHRAYTNADFMVVLDAGLARMEAGESYAEAAMKIFTSRWMGRLWTLQEAYLSKKLVFRFGNDELVDMDQLEGNFLTSQSLADSMVAGKARKYFDRLLGWQRQKRIYGVPLHDNVLLASALATLFEIEVDFPDDFDHSSCGSRCGEEEEGQCRDNLDARMKCFLEALYDAYPNSIPPGIIFVPGRRLAVEGFGWAPCTWMVGQNVAHDDPIFNQATTAELTLNGLLVRYPGFLLRSSENRIYDTTEDKFSFPCDILLLEWYCVQSCDEDTEKIPNMDGLAIISSREEVRENKVIGLLVSVKKTRRPRLYVEILKRVWIWRERDQARINNLRMSFWERKVDICEYGEILDSV</sequence>
<comment type="caution">
    <text evidence="2">The sequence shown here is derived from an EMBL/GenBank/DDBJ whole genome shotgun (WGS) entry which is preliminary data.</text>
</comment>
<dbReference type="PANTHER" id="PTHR39596">
    <property type="match status" value="1"/>
</dbReference>
<name>A0A8H4PB78_9HYPO</name>
<dbReference type="InterPro" id="IPR010730">
    <property type="entry name" value="HET"/>
</dbReference>
<dbReference type="EMBL" id="JAADYS010000510">
    <property type="protein sequence ID" value="KAF4469169.1"/>
    <property type="molecule type" value="Genomic_DNA"/>
</dbReference>
<dbReference type="AlphaFoldDB" id="A0A8H4PB78"/>
<evidence type="ECO:0000313" key="3">
    <source>
        <dbReference type="Proteomes" id="UP000554235"/>
    </source>
</evidence>
<evidence type="ECO:0000313" key="2">
    <source>
        <dbReference type="EMBL" id="KAF4469169.1"/>
    </source>
</evidence>
<proteinExistence type="predicted"/>